<dbReference type="PANTHER" id="PTHR43736">
    <property type="entry name" value="ADP-RIBOSE PYROPHOSPHATASE"/>
    <property type="match status" value="1"/>
</dbReference>
<comment type="similarity">
    <text evidence="1">Belongs to the Nudix hydrolase family.</text>
</comment>
<feature type="domain" description="Nudix hydrolase" evidence="3">
    <location>
        <begin position="17"/>
        <end position="76"/>
    </location>
</feature>
<name>A0ABT2LYP0_9FIRM</name>
<gene>
    <name evidence="4" type="ORF">N5B56_04790</name>
</gene>
<accession>A0ABT2LYP0</accession>
<keyword evidence="5" id="KW-1185">Reference proteome</keyword>
<reference evidence="4" key="1">
    <citation type="submission" date="2022-09" db="EMBL/GenBank/DDBJ databases">
        <title>Eubacterium sp. LFL-14 isolated from human feces.</title>
        <authorList>
            <person name="Liu F."/>
        </authorList>
    </citation>
    <scope>NUCLEOTIDE SEQUENCE</scope>
    <source>
        <strain evidence="4">LFL-14</strain>
    </source>
</reference>
<dbReference type="InterPro" id="IPR014078">
    <property type="entry name" value="Nudix_YtkD"/>
</dbReference>
<evidence type="ECO:0000256" key="1">
    <source>
        <dbReference type="ARBA" id="ARBA00005582"/>
    </source>
</evidence>
<organism evidence="4 5">
    <name type="scientific">Eubacterium album</name>
    <dbReference type="NCBI Taxonomy" id="2978477"/>
    <lineage>
        <taxon>Bacteria</taxon>
        <taxon>Bacillati</taxon>
        <taxon>Bacillota</taxon>
        <taxon>Clostridia</taxon>
        <taxon>Eubacteriales</taxon>
        <taxon>Eubacteriaceae</taxon>
        <taxon>Eubacterium</taxon>
    </lineage>
</organism>
<evidence type="ECO:0000313" key="5">
    <source>
        <dbReference type="Proteomes" id="UP001431199"/>
    </source>
</evidence>
<dbReference type="InterPro" id="IPR020084">
    <property type="entry name" value="NUDIX_hydrolase_CS"/>
</dbReference>
<dbReference type="CDD" id="cd04665">
    <property type="entry name" value="NUDIX_RppH"/>
    <property type="match status" value="1"/>
</dbReference>
<sequence>MVEVKFYDSIDDKFLKFAVIISKTNGKWIFCKHKERDTYEVPGGHRESGEDILATAKRELMEETGATDFTIKPICAYSVKGQTNVMENINDETFGMLFFAEVFSFQEIHSEIEKILITDNLVENWTYPLIQPQLIEEAKNRGYL</sequence>
<dbReference type="EMBL" id="JAODBU010000004">
    <property type="protein sequence ID" value="MCT7398406.1"/>
    <property type="molecule type" value="Genomic_DNA"/>
</dbReference>
<dbReference type="PANTHER" id="PTHR43736:SF1">
    <property type="entry name" value="DIHYDRONEOPTERIN TRIPHOSPHATE DIPHOSPHATASE"/>
    <property type="match status" value="1"/>
</dbReference>
<dbReference type="PROSITE" id="PS00893">
    <property type="entry name" value="NUDIX_BOX"/>
    <property type="match status" value="1"/>
</dbReference>
<keyword evidence="2" id="KW-0378">Hydrolase</keyword>
<evidence type="ECO:0000313" key="4">
    <source>
        <dbReference type="EMBL" id="MCT7398406.1"/>
    </source>
</evidence>
<evidence type="ECO:0000256" key="2">
    <source>
        <dbReference type="ARBA" id="ARBA00022801"/>
    </source>
</evidence>
<protein>
    <submittedName>
        <fullName evidence="4">NUDIX domain-containing protein</fullName>
    </submittedName>
</protein>
<dbReference type="Gene3D" id="3.90.79.10">
    <property type="entry name" value="Nucleoside Triphosphate Pyrophosphohydrolase"/>
    <property type="match status" value="1"/>
</dbReference>
<dbReference type="InterPro" id="IPR000086">
    <property type="entry name" value="NUDIX_hydrolase_dom"/>
</dbReference>
<evidence type="ECO:0000259" key="3">
    <source>
        <dbReference type="Pfam" id="PF00293"/>
    </source>
</evidence>
<dbReference type="InterPro" id="IPR015797">
    <property type="entry name" value="NUDIX_hydrolase-like_dom_sf"/>
</dbReference>
<proteinExistence type="inferred from homology"/>
<dbReference type="RefSeq" id="WP_117910571.1">
    <property type="nucleotide sequence ID" value="NZ_JAODBU010000004.1"/>
</dbReference>
<dbReference type="Proteomes" id="UP001431199">
    <property type="component" value="Unassembled WGS sequence"/>
</dbReference>
<dbReference type="Pfam" id="PF00293">
    <property type="entry name" value="NUDIX"/>
    <property type="match status" value="1"/>
</dbReference>
<comment type="caution">
    <text evidence="4">The sequence shown here is derived from an EMBL/GenBank/DDBJ whole genome shotgun (WGS) entry which is preliminary data.</text>
</comment>
<dbReference type="SUPFAM" id="SSF55811">
    <property type="entry name" value="Nudix"/>
    <property type="match status" value="1"/>
</dbReference>